<evidence type="ECO:0000256" key="8">
    <source>
        <dbReference type="NCBIfam" id="TIGR04265"/>
    </source>
</evidence>
<keyword evidence="11" id="KW-1185">Reference proteome</keyword>
<dbReference type="PANTHER" id="PTHR21248">
    <property type="entry name" value="CARDIOLIPIN SYNTHASE"/>
    <property type="match status" value="1"/>
</dbReference>
<dbReference type="EMBL" id="CCDI010000001">
    <property type="protein sequence ID" value="CDQ23133.1"/>
    <property type="molecule type" value="Genomic_DNA"/>
</dbReference>
<name>A0A024P3Z5_9BACI</name>
<keyword evidence="4" id="KW-0812">Transmembrane</keyword>
<dbReference type="InterPro" id="IPR025202">
    <property type="entry name" value="PLD-like_dom"/>
</dbReference>
<dbReference type="RefSeq" id="WP_051758662.1">
    <property type="nucleotide sequence ID" value="NZ_CCDH010000001.1"/>
</dbReference>
<dbReference type="Proteomes" id="UP000028868">
    <property type="component" value="Unassembled WGS sequence"/>
</dbReference>
<feature type="domain" description="PLD phosphodiesterase" evidence="9">
    <location>
        <begin position="139"/>
        <end position="166"/>
    </location>
</feature>
<dbReference type="CDD" id="cd09112">
    <property type="entry name" value="PLDc_CLS_2"/>
    <property type="match status" value="1"/>
</dbReference>
<evidence type="ECO:0000256" key="1">
    <source>
        <dbReference type="ARBA" id="ARBA00004236"/>
    </source>
</evidence>
<evidence type="ECO:0000256" key="3">
    <source>
        <dbReference type="ARBA" id="ARBA00022679"/>
    </source>
</evidence>
<keyword evidence="6" id="KW-1133">Transmembrane helix</keyword>
<dbReference type="GO" id="GO:0005886">
    <property type="term" value="C:plasma membrane"/>
    <property type="evidence" value="ECO:0007669"/>
    <property type="project" value="UniProtKB-SubCell"/>
</dbReference>
<dbReference type="Pfam" id="PF13091">
    <property type="entry name" value="PLDc_2"/>
    <property type="match status" value="2"/>
</dbReference>
<gene>
    <name evidence="10" type="primary">clsB</name>
    <name evidence="10" type="ORF">BN983_01352</name>
</gene>
<comment type="caution">
    <text evidence="10">The sequence shown here is derived from an EMBL/GenBank/DDBJ whole genome shotgun (WGS) entry which is preliminary data.</text>
</comment>
<dbReference type="PANTHER" id="PTHR21248:SF7">
    <property type="entry name" value="MINOR CARDIOLIPIN SYNTHASE CLSB"/>
    <property type="match status" value="1"/>
</dbReference>
<dbReference type="SMART" id="SM00155">
    <property type="entry name" value="PLDc"/>
    <property type="match status" value="2"/>
</dbReference>
<keyword evidence="3" id="KW-0808">Transferase</keyword>
<dbReference type="AlphaFoldDB" id="A0A024P3Z5"/>
<keyword evidence="5" id="KW-0677">Repeat</keyword>
<evidence type="ECO:0000256" key="4">
    <source>
        <dbReference type="ARBA" id="ARBA00022692"/>
    </source>
</evidence>
<evidence type="ECO:0000256" key="7">
    <source>
        <dbReference type="ARBA" id="ARBA00023136"/>
    </source>
</evidence>
<sequence length="394" mass="45450">MLITIILFILLIFLLLYMDIKMGRANHLKQTRTLLFPETTGDYQLYKNGSVLYEEMFQEIAGATSQVDICLFLIDNDPFSDQFLEILKNKARNGVPVRLLIDRLGGYKLNKKRQKELQEAGVKFYFAEPPGFPFFFYKMNRRNHRKITVIDGKIGYTGGFNIGKNYIGESAKFGEWRDCHLRLTGSVVSQIHKVFLDDWYLASGESSPPCEPPEDGDYKLNVVATDGVELEGKFEKMITSAQDEILIGTPYFIPTERLQKGLLQAIERGVNLHVLVPMKADHPFVKPAAIPYLKELYDNGATIRLFDAGFYHSKVIMIDQKVADIGTANFDRRSFFLNKEVNLYVFDEAFIKDLRKAYFEDADDALPFDEHWLKHRSMTTRFNQRIAVFLRPFL</sequence>
<accession>A0A024P3Z5</accession>
<evidence type="ECO:0000256" key="2">
    <source>
        <dbReference type="ARBA" id="ARBA00022475"/>
    </source>
</evidence>
<dbReference type="EC" id="2.7.8.-" evidence="8"/>
<dbReference type="GO" id="GO:0008808">
    <property type="term" value="F:cardiolipin synthase activity"/>
    <property type="evidence" value="ECO:0007669"/>
    <property type="project" value="UniProtKB-UniRule"/>
</dbReference>
<reference evidence="10 11" key="2">
    <citation type="submission" date="2014-05" db="EMBL/GenBank/DDBJ databases">
        <title>Draft genome sequence of Halobacillus karajensis HK-03.</title>
        <authorList>
            <person name="Khelaifia S."/>
            <person name="Croce O."/>
            <person name="Lagier J.C."/>
            <person name="Raoult D."/>
        </authorList>
    </citation>
    <scope>NUCLEOTIDE SEQUENCE [LARGE SCALE GENOMIC DNA]</scope>
    <source>
        <strain evidence="10 11">HD-03</strain>
    </source>
</reference>
<keyword evidence="2" id="KW-1003">Cell membrane</keyword>
<dbReference type="PROSITE" id="PS50035">
    <property type="entry name" value="PLD"/>
    <property type="match status" value="2"/>
</dbReference>
<dbReference type="Gene3D" id="3.30.870.10">
    <property type="entry name" value="Endonuclease Chain A"/>
    <property type="match status" value="2"/>
</dbReference>
<evidence type="ECO:0000313" key="11">
    <source>
        <dbReference type="Proteomes" id="UP000028868"/>
    </source>
</evidence>
<feature type="domain" description="PLD phosphodiesterase" evidence="9">
    <location>
        <begin position="307"/>
        <end position="334"/>
    </location>
</feature>
<dbReference type="InterPro" id="IPR022924">
    <property type="entry name" value="Cardiolipin_synthase"/>
</dbReference>
<evidence type="ECO:0000259" key="9">
    <source>
        <dbReference type="PROSITE" id="PS50035"/>
    </source>
</evidence>
<dbReference type="CDD" id="cd09110">
    <property type="entry name" value="PLDc_CLS_1"/>
    <property type="match status" value="1"/>
</dbReference>
<dbReference type="GO" id="GO:0032049">
    <property type="term" value="P:cardiolipin biosynthetic process"/>
    <property type="evidence" value="ECO:0007669"/>
    <property type="project" value="UniProtKB-UniRule"/>
</dbReference>
<comment type="subcellular location">
    <subcellularLocation>
        <location evidence="1">Cell membrane</location>
    </subcellularLocation>
</comment>
<evidence type="ECO:0000256" key="5">
    <source>
        <dbReference type="ARBA" id="ARBA00022737"/>
    </source>
</evidence>
<proteinExistence type="predicted"/>
<evidence type="ECO:0000313" key="10">
    <source>
        <dbReference type="EMBL" id="CDQ23133.1"/>
    </source>
</evidence>
<protein>
    <recommendedName>
        <fullName evidence="8">Cardiolipin synthase</fullName>
        <ecNumber evidence="8">2.7.8.-</ecNumber>
    </recommendedName>
</protein>
<dbReference type="NCBIfam" id="TIGR04265">
    <property type="entry name" value="bac_cardiolipin"/>
    <property type="match status" value="1"/>
</dbReference>
<evidence type="ECO:0000256" key="6">
    <source>
        <dbReference type="ARBA" id="ARBA00022989"/>
    </source>
</evidence>
<keyword evidence="7" id="KW-0472">Membrane</keyword>
<organism evidence="10 11">
    <name type="scientific">Halobacillus karajensis</name>
    <dbReference type="NCBI Taxonomy" id="195088"/>
    <lineage>
        <taxon>Bacteria</taxon>
        <taxon>Bacillati</taxon>
        <taxon>Bacillota</taxon>
        <taxon>Bacilli</taxon>
        <taxon>Bacillales</taxon>
        <taxon>Bacillaceae</taxon>
        <taxon>Halobacillus</taxon>
    </lineage>
</organism>
<dbReference type="InterPro" id="IPR001736">
    <property type="entry name" value="PLipase_D/transphosphatidylase"/>
</dbReference>
<reference evidence="11" key="1">
    <citation type="submission" date="2014-03" db="EMBL/GenBank/DDBJ databases">
        <authorList>
            <person name="Urmite Genomes U."/>
        </authorList>
    </citation>
    <scope>NUCLEOTIDE SEQUENCE [LARGE SCALE GENOMIC DNA]</scope>
    <source>
        <strain evidence="11">HD-03</strain>
    </source>
</reference>
<dbReference type="SUPFAM" id="SSF56024">
    <property type="entry name" value="Phospholipase D/nuclease"/>
    <property type="match status" value="2"/>
</dbReference>